<feature type="compositionally biased region" description="Pro residues" evidence="1">
    <location>
        <begin position="145"/>
        <end position="155"/>
    </location>
</feature>
<evidence type="ECO:0000256" key="1">
    <source>
        <dbReference type="SAM" id="MobiDB-lite"/>
    </source>
</evidence>
<feature type="region of interest" description="Disordered" evidence="1">
    <location>
        <begin position="94"/>
        <end position="155"/>
    </location>
</feature>
<name>A0ABQ1BXT8_9MYCO</name>
<dbReference type="InterPro" id="IPR036397">
    <property type="entry name" value="RNaseH_sf"/>
</dbReference>
<dbReference type="InterPro" id="IPR001584">
    <property type="entry name" value="Integrase_cat-core"/>
</dbReference>
<organism evidence="3 4">
    <name type="scientific">Mycobacterium paragordonae</name>
    <dbReference type="NCBI Taxonomy" id="1389713"/>
    <lineage>
        <taxon>Bacteria</taxon>
        <taxon>Bacillati</taxon>
        <taxon>Actinomycetota</taxon>
        <taxon>Actinomycetes</taxon>
        <taxon>Mycobacteriales</taxon>
        <taxon>Mycobacteriaceae</taxon>
        <taxon>Mycobacterium</taxon>
    </lineage>
</organism>
<sequence>MVDKAIAAHGVPQRLLSDNGLALNPSRRGYLGQLVEHLASLGVAAMTGKPYKPTTQGKNERFHQTLFRYLDKQPLARTLAELQTQIDAFDDIYNNERPHQGLPGRITPARPGRPPRRRRLPAPNPTSPSSSKLHLSGTGLHPHPKTCPPAPASGH</sequence>
<dbReference type="Gene3D" id="3.30.420.10">
    <property type="entry name" value="Ribonuclease H-like superfamily/Ribonuclease H"/>
    <property type="match status" value="1"/>
</dbReference>
<gene>
    <name evidence="3" type="ORF">MPRG_02540</name>
</gene>
<keyword evidence="4" id="KW-1185">Reference proteome</keyword>
<dbReference type="SUPFAM" id="SSF53098">
    <property type="entry name" value="Ribonuclease H-like"/>
    <property type="match status" value="1"/>
</dbReference>
<evidence type="ECO:0000313" key="3">
    <source>
        <dbReference type="EMBL" id="GFG76978.1"/>
    </source>
</evidence>
<dbReference type="Proteomes" id="UP000465240">
    <property type="component" value="Unassembled WGS sequence"/>
</dbReference>
<accession>A0ABQ1BXT8</accession>
<reference evidence="3 4" key="1">
    <citation type="journal article" date="2019" name="Emerg. Microbes Infect.">
        <title>Comprehensive subspecies identification of 175 nontuberculous mycobacteria species based on 7547 genomic profiles.</title>
        <authorList>
            <person name="Matsumoto Y."/>
            <person name="Kinjo T."/>
            <person name="Motooka D."/>
            <person name="Nabeya D."/>
            <person name="Jung N."/>
            <person name="Uechi K."/>
            <person name="Horii T."/>
            <person name="Iida T."/>
            <person name="Fujita J."/>
            <person name="Nakamura S."/>
        </authorList>
    </citation>
    <scope>NUCLEOTIDE SEQUENCE [LARGE SCALE GENOMIC DNA]</scope>
    <source>
        <strain evidence="3 4">JCM 18565</strain>
    </source>
</reference>
<dbReference type="Pfam" id="PF13683">
    <property type="entry name" value="rve_3"/>
    <property type="match status" value="1"/>
</dbReference>
<dbReference type="PROSITE" id="PS50994">
    <property type="entry name" value="INTEGRASE"/>
    <property type="match status" value="1"/>
</dbReference>
<evidence type="ECO:0000259" key="2">
    <source>
        <dbReference type="PROSITE" id="PS50994"/>
    </source>
</evidence>
<evidence type="ECO:0000313" key="4">
    <source>
        <dbReference type="Proteomes" id="UP000465240"/>
    </source>
</evidence>
<dbReference type="EMBL" id="BLKX01000001">
    <property type="protein sequence ID" value="GFG76978.1"/>
    <property type="molecule type" value="Genomic_DNA"/>
</dbReference>
<proteinExistence type="predicted"/>
<dbReference type="InterPro" id="IPR012337">
    <property type="entry name" value="RNaseH-like_sf"/>
</dbReference>
<comment type="caution">
    <text evidence="3">The sequence shown here is derived from an EMBL/GenBank/DDBJ whole genome shotgun (WGS) entry which is preliminary data.</text>
</comment>
<protein>
    <recommendedName>
        <fullName evidence="2">Integrase catalytic domain-containing protein</fullName>
    </recommendedName>
</protein>
<feature type="domain" description="Integrase catalytic" evidence="2">
    <location>
        <begin position="1"/>
        <end position="123"/>
    </location>
</feature>